<name>A0A316I390_9PSEU</name>
<organism evidence="3 4">
    <name type="scientific">Lentzea atacamensis</name>
    <dbReference type="NCBI Taxonomy" id="531938"/>
    <lineage>
        <taxon>Bacteria</taxon>
        <taxon>Bacillati</taxon>
        <taxon>Actinomycetota</taxon>
        <taxon>Actinomycetes</taxon>
        <taxon>Pseudonocardiales</taxon>
        <taxon>Pseudonocardiaceae</taxon>
        <taxon>Lentzea</taxon>
    </lineage>
</organism>
<protein>
    <submittedName>
        <fullName evidence="3">Uncharacterized protein</fullName>
    </submittedName>
</protein>
<evidence type="ECO:0000256" key="1">
    <source>
        <dbReference type="SAM" id="MobiDB-lite"/>
    </source>
</evidence>
<gene>
    <name evidence="3" type="ORF">C8D88_104275</name>
</gene>
<dbReference type="EMBL" id="QGHB01000004">
    <property type="protein sequence ID" value="PWK87114.1"/>
    <property type="molecule type" value="Genomic_DNA"/>
</dbReference>
<dbReference type="Proteomes" id="UP000246005">
    <property type="component" value="Unassembled WGS sequence"/>
</dbReference>
<dbReference type="AlphaFoldDB" id="A0A316I390"/>
<evidence type="ECO:0000313" key="3">
    <source>
        <dbReference type="EMBL" id="PWK87114.1"/>
    </source>
</evidence>
<keyword evidence="2" id="KW-0472">Membrane</keyword>
<keyword evidence="2" id="KW-1133">Transmembrane helix</keyword>
<accession>A0A316I390</accession>
<proteinExistence type="predicted"/>
<feature type="region of interest" description="Disordered" evidence="1">
    <location>
        <begin position="73"/>
        <end position="112"/>
    </location>
</feature>
<dbReference type="RefSeq" id="WP_109636728.1">
    <property type="nucleotide sequence ID" value="NZ_QGHB01000004.1"/>
</dbReference>
<feature type="transmembrane region" description="Helical" evidence="2">
    <location>
        <begin position="44"/>
        <end position="63"/>
    </location>
</feature>
<sequence>MKHSDQSTDNAVDGDVQGTSIQAGSIGEVHVTAQREPRWRRPSWFLGVAAAVVSAAVLAFVLVPDEQAQHTPAAATTATSAPAVTASPAASGAPATTTTAGAARPAPGGSVLRTTNAVPTAVAPTTTTTTAAAVAPPPAATGVRYSGTLQFGSFHLDLAQPRDVPGTNLWRLTQHRLHGDDGYELAEWLGDGAPGQAECAADLVKRATKDAENLVAGSRVCGRSPAGRIFRIDVVAIDSTAITGDVTVWE</sequence>
<evidence type="ECO:0000313" key="4">
    <source>
        <dbReference type="Proteomes" id="UP000246005"/>
    </source>
</evidence>
<evidence type="ECO:0000256" key="2">
    <source>
        <dbReference type="SAM" id="Phobius"/>
    </source>
</evidence>
<keyword evidence="2" id="KW-0812">Transmembrane</keyword>
<reference evidence="3 4" key="1">
    <citation type="submission" date="2018-05" db="EMBL/GenBank/DDBJ databases">
        <title>Genomic Encyclopedia of Type Strains, Phase IV (KMG-IV): sequencing the most valuable type-strain genomes for metagenomic binning, comparative biology and taxonomic classification.</title>
        <authorList>
            <person name="Goeker M."/>
        </authorList>
    </citation>
    <scope>NUCLEOTIDE SEQUENCE [LARGE SCALE GENOMIC DNA]</scope>
    <source>
        <strain evidence="3 4">DSM 45480</strain>
    </source>
</reference>
<comment type="caution">
    <text evidence="3">The sequence shown here is derived from an EMBL/GenBank/DDBJ whole genome shotgun (WGS) entry which is preliminary data.</text>
</comment>